<dbReference type="RefSeq" id="WP_253578587.1">
    <property type="nucleotide sequence ID" value="NZ_JAMFTQ010000011.1"/>
</dbReference>
<gene>
    <name evidence="3" type="ORF">M5J20_08695</name>
</gene>
<keyword evidence="4" id="KW-1185">Reference proteome</keyword>
<protein>
    <recommendedName>
        <fullName evidence="5">DUF3515 domain-containing protein</fullName>
    </recommendedName>
</protein>
<accession>A0ABT1G2P2</accession>
<comment type="caution">
    <text evidence="3">The sequence shown here is derived from an EMBL/GenBank/DDBJ whole genome shotgun (WGS) entry which is preliminary data.</text>
</comment>
<keyword evidence="2" id="KW-1133">Transmembrane helix</keyword>
<organism evidence="3 4">
    <name type="scientific">Corynebacterium stercoris</name>
    <dbReference type="NCBI Taxonomy" id="2943490"/>
    <lineage>
        <taxon>Bacteria</taxon>
        <taxon>Bacillati</taxon>
        <taxon>Actinomycetota</taxon>
        <taxon>Actinomycetes</taxon>
        <taxon>Mycobacteriales</taxon>
        <taxon>Corynebacteriaceae</taxon>
        <taxon>Corynebacterium</taxon>
    </lineage>
</organism>
<feature type="transmembrane region" description="Helical" evidence="2">
    <location>
        <begin position="49"/>
        <end position="68"/>
    </location>
</feature>
<evidence type="ECO:0000313" key="3">
    <source>
        <dbReference type="EMBL" id="MCP1388260.1"/>
    </source>
</evidence>
<evidence type="ECO:0000313" key="4">
    <source>
        <dbReference type="Proteomes" id="UP001204000"/>
    </source>
</evidence>
<name>A0ABT1G2P2_9CORY</name>
<feature type="region of interest" description="Disordered" evidence="1">
    <location>
        <begin position="1"/>
        <end position="30"/>
    </location>
</feature>
<proteinExistence type="predicted"/>
<evidence type="ECO:0000256" key="1">
    <source>
        <dbReference type="SAM" id="MobiDB-lite"/>
    </source>
</evidence>
<keyword evidence="2" id="KW-0812">Transmembrane</keyword>
<dbReference type="Proteomes" id="UP001204000">
    <property type="component" value="Unassembled WGS sequence"/>
</dbReference>
<keyword evidence="2" id="KW-0472">Membrane</keyword>
<evidence type="ECO:0008006" key="5">
    <source>
        <dbReference type="Google" id="ProtNLM"/>
    </source>
</evidence>
<evidence type="ECO:0000256" key="2">
    <source>
        <dbReference type="SAM" id="Phobius"/>
    </source>
</evidence>
<dbReference type="EMBL" id="JAMFTQ010000011">
    <property type="protein sequence ID" value="MCP1388260.1"/>
    <property type="molecule type" value="Genomic_DNA"/>
</dbReference>
<reference evidence="3" key="1">
    <citation type="submission" date="2022-05" db="EMBL/GenBank/DDBJ databases">
        <title>Corynebacterium sp. TA-R-1 sp. nov., isolated from human feces.</title>
        <authorList>
            <person name="Shamsuzzaman M."/>
            <person name="Dahal R.H."/>
        </authorList>
    </citation>
    <scope>NUCLEOTIDE SEQUENCE</scope>
    <source>
        <strain evidence="3">TA-R-1</strain>
    </source>
</reference>
<sequence>MTQPMEPTDRPRQYFPDTDPNLPTIDPTHPDPDAVYLADAQPKRRTWPWIVLILALIAALGAGGAWWYTERANQQPWQGKDADIARAFPGLVSLNDGGKAPTGMRCHSATPEGDELAKIRCASPDAGINIYAFESPEQRDAALPPEQEHFANDVCTLASAELPDQTLPAYFLAPSPIAGSPAPSNLDRFLLIVNGADAENLRLQLPIC</sequence>